<evidence type="ECO:0000313" key="2">
    <source>
        <dbReference type="Proteomes" id="UP001595952"/>
    </source>
</evidence>
<dbReference type="PANTHER" id="PTHR10188:SF43">
    <property type="entry name" value="ASPARAGINASE (EUROFUNG)"/>
    <property type="match status" value="1"/>
</dbReference>
<protein>
    <submittedName>
        <fullName evidence="1">Isoaspartyl peptidase/L-asparaginase family protein</fullName>
    </submittedName>
</protein>
<organism evidence="1 2">
    <name type="scientific">Deinococcus hohokamensis</name>
    <dbReference type="NCBI Taxonomy" id="309883"/>
    <lineage>
        <taxon>Bacteria</taxon>
        <taxon>Thermotogati</taxon>
        <taxon>Deinococcota</taxon>
        <taxon>Deinococci</taxon>
        <taxon>Deinococcales</taxon>
        <taxon>Deinococcaceae</taxon>
        <taxon>Deinococcus</taxon>
    </lineage>
</organism>
<gene>
    <name evidence="1" type="ORF">ACFO0D_07395</name>
</gene>
<dbReference type="PANTHER" id="PTHR10188">
    <property type="entry name" value="L-ASPARAGINASE"/>
    <property type="match status" value="1"/>
</dbReference>
<sequence>MTEQPQKGRWAIILHGGAHEVPEAQQDAARAGCLEALTAGVRVLQAGGAATEAVHAAVRVLEERPVFNAGYGSAQNADGIVETQASLMDGQTLDVGAVAGLIGVRRPIDVAAALLRDEAILLVGEGAHRFAREEGLELCGPRDLVAPDAAKETSDTVGCVALDLNGHVAAAVSTGGLDGQRAGRVGDSPQPGCGYYADDGLGAVALTGEGEYIARMISAARILDRMPDAGPEAAIGSVLSEMTTRIGGTGGGVTLTPQGQVGWWHNSPHMPVAFQTAGQSEPQVYLAKQEEQHDGA</sequence>
<dbReference type="RefSeq" id="WP_380061176.1">
    <property type="nucleotide sequence ID" value="NZ_JBHSEI010000005.1"/>
</dbReference>
<dbReference type="EMBL" id="JBHSEI010000005">
    <property type="protein sequence ID" value="MFC4638163.1"/>
    <property type="molecule type" value="Genomic_DNA"/>
</dbReference>
<dbReference type="Gene3D" id="3.60.20.30">
    <property type="entry name" value="(Glycosyl)asparaginase"/>
    <property type="match status" value="1"/>
</dbReference>
<reference evidence="2" key="1">
    <citation type="journal article" date="2019" name="Int. J. Syst. Evol. Microbiol.">
        <title>The Global Catalogue of Microorganisms (GCM) 10K type strain sequencing project: providing services to taxonomists for standard genome sequencing and annotation.</title>
        <authorList>
            <consortium name="The Broad Institute Genomics Platform"/>
            <consortium name="The Broad Institute Genome Sequencing Center for Infectious Disease"/>
            <person name="Wu L."/>
            <person name="Ma J."/>
        </authorList>
    </citation>
    <scope>NUCLEOTIDE SEQUENCE [LARGE SCALE GENOMIC DNA]</scope>
    <source>
        <strain evidence="2">CCUG 55995</strain>
    </source>
</reference>
<dbReference type="CDD" id="cd04512">
    <property type="entry name" value="Ntn_Asparaginase_2_like"/>
    <property type="match status" value="1"/>
</dbReference>
<evidence type="ECO:0000313" key="1">
    <source>
        <dbReference type="EMBL" id="MFC4638163.1"/>
    </source>
</evidence>
<dbReference type="SUPFAM" id="SSF56235">
    <property type="entry name" value="N-terminal nucleophile aminohydrolases (Ntn hydrolases)"/>
    <property type="match status" value="1"/>
</dbReference>
<comment type="caution">
    <text evidence="1">The sequence shown here is derived from an EMBL/GenBank/DDBJ whole genome shotgun (WGS) entry which is preliminary data.</text>
</comment>
<dbReference type="Proteomes" id="UP001595952">
    <property type="component" value="Unassembled WGS sequence"/>
</dbReference>
<proteinExistence type="predicted"/>
<name>A0ABV9I8B9_9DEIO</name>
<dbReference type="Pfam" id="PF01112">
    <property type="entry name" value="Asparaginase_2"/>
    <property type="match status" value="2"/>
</dbReference>
<accession>A0ABV9I8B9</accession>
<dbReference type="InterPro" id="IPR029055">
    <property type="entry name" value="Ntn_hydrolases_N"/>
</dbReference>
<dbReference type="InterPro" id="IPR000246">
    <property type="entry name" value="Peptidase_T2"/>
</dbReference>
<keyword evidence="2" id="KW-1185">Reference proteome</keyword>